<evidence type="ECO:0000313" key="3">
    <source>
        <dbReference type="Proteomes" id="UP000054251"/>
    </source>
</evidence>
<gene>
    <name evidence="2" type="ORF">AC631_05989</name>
</gene>
<dbReference type="EMBL" id="LMYN01000409">
    <property type="protein sequence ID" value="KRZ98251.1"/>
    <property type="molecule type" value="Genomic_DNA"/>
</dbReference>
<dbReference type="GeneID" id="26842998"/>
<feature type="non-terminal residue" evidence="2">
    <location>
        <position position="107"/>
    </location>
</feature>
<proteinExistence type="predicted"/>
<name>A0A0V1PQC5_9ASCO</name>
<keyword evidence="3" id="KW-1185">Reference proteome</keyword>
<evidence type="ECO:0000313" key="2">
    <source>
        <dbReference type="EMBL" id="KRZ98251.1"/>
    </source>
</evidence>
<dbReference type="RefSeq" id="XP_015464354.1">
    <property type="nucleotide sequence ID" value="XM_015614818.1"/>
</dbReference>
<reference evidence="2 3" key="1">
    <citation type="submission" date="2015-11" db="EMBL/GenBank/DDBJ databases">
        <title>The genome of Debaryomyces fabryi.</title>
        <authorList>
            <person name="Tafer H."/>
            <person name="Lopandic K."/>
        </authorList>
    </citation>
    <scope>NUCLEOTIDE SEQUENCE [LARGE SCALE GENOMIC DNA]</scope>
    <source>
        <strain evidence="2 3">CBS 789</strain>
    </source>
</reference>
<comment type="caution">
    <text evidence="2">The sequence shown here is derived from an EMBL/GenBank/DDBJ whole genome shotgun (WGS) entry which is preliminary data.</text>
</comment>
<organism evidence="2 3">
    <name type="scientific">Debaryomyces fabryi</name>
    <dbReference type="NCBI Taxonomy" id="58627"/>
    <lineage>
        <taxon>Eukaryota</taxon>
        <taxon>Fungi</taxon>
        <taxon>Dikarya</taxon>
        <taxon>Ascomycota</taxon>
        <taxon>Saccharomycotina</taxon>
        <taxon>Pichiomycetes</taxon>
        <taxon>Debaryomycetaceae</taxon>
        <taxon>Debaryomyces</taxon>
    </lineage>
</organism>
<dbReference type="Proteomes" id="UP000054251">
    <property type="component" value="Unassembled WGS sequence"/>
</dbReference>
<protein>
    <submittedName>
        <fullName evidence="2">Uncharacterized protein</fullName>
    </submittedName>
</protein>
<evidence type="ECO:0000256" key="1">
    <source>
        <dbReference type="SAM" id="MobiDB-lite"/>
    </source>
</evidence>
<feature type="region of interest" description="Disordered" evidence="1">
    <location>
        <begin position="80"/>
        <end position="107"/>
    </location>
</feature>
<accession>A0A0V1PQC5</accession>
<dbReference type="AlphaFoldDB" id="A0A0V1PQC5"/>
<sequence length="107" mass="10946">MDHCIRKDFDENLAVPADHLASDATTPVPNDINAMDLEGDAIAAGILDDDGDDNDGGLGVYLEAMAATGAPESLASLYYPLYGGGGQQDDDEGEGDGANPSSSNENA</sequence>